<proteinExistence type="predicted"/>
<comment type="caution">
    <text evidence="1">The sequence shown here is derived from an EMBL/GenBank/DDBJ whole genome shotgun (WGS) entry which is preliminary data.</text>
</comment>
<protein>
    <submittedName>
        <fullName evidence="1">RNA-directed DNA polymerase (Reverse transcriptase)</fullName>
    </submittedName>
</protein>
<organism evidence="1 2">
    <name type="scientific">Crocosphaera watsonii WH 0402</name>
    <dbReference type="NCBI Taxonomy" id="1284629"/>
    <lineage>
        <taxon>Bacteria</taxon>
        <taxon>Bacillati</taxon>
        <taxon>Cyanobacteriota</taxon>
        <taxon>Cyanophyceae</taxon>
        <taxon>Oscillatoriophycideae</taxon>
        <taxon>Chroococcales</taxon>
        <taxon>Aphanothecaceae</taxon>
        <taxon>Crocosphaera</taxon>
    </lineage>
</organism>
<dbReference type="Proteomes" id="UP000018130">
    <property type="component" value="Unassembled WGS sequence"/>
</dbReference>
<evidence type="ECO:0000313" key="1">
    <source>
        <dbReference type="EMBL" id="CCQ67599.1"/>
    </source>
</evidence>
<gene>
    <name evidence="1" type="ORF">CWATWH0402_513</name>
</gene>
<name>T2JRD8_CROWT</name>
<sequence length="126" mass="15194">MCKQFCKNKQDIPIIAIFDRDEPNIMKNIHDDSQGFKDWENGVYSFALPIPKHRENKEICIEHYYRDSEIQTIDNDKRRLFLSDEFHPKSGKHLWFYRTYCVKIIKIFGLNSVRSLDRNHTRIDLC</sequence>
<evidence type="ECO:0000313" key="2">
    <source>
        <dbReference type="Proteomes" id="UP000018130"/>
    </source>
</evidence>
<reference evidence="1 2" key="2">
    <citation type="submission" date="2013-09" db="EMBL/GenBank/DDBJ databases">
        <title>Whole genome comparison of six Crocosphaera watsonii strains with differing phenotypes.</title>
        <authorList>
            <person name="Bench S.R."/>
            <person name="Heller P."/>
            <person name="Frank I."/>
            <person name="Arciniega M."/>
            <person name="Shilova I.N."/>
            <person name="Zehr J.P."/>
        </authorList>
    </citation>
    <scope>NUCLEOTIDE SEQUENCE [LARGE SCALE GENOMIC DNA]</scope>
    <source>
        <strain evidence="1 2">WH 0402</strain>
    </source>
</reference>
<reference evidence="1 2" key="1">
    <citation type="submission" date="2013-01" db="EMBL/GenBank/DDBJ databases">
        <authorList>
            <person name="Bench S."/>
        </authorList>
    </citation>
    <scope>NUCLEOTIDE SEQUENCE [LARGE SCALE GENOMIC DNA]</scope>
    <source>
        <strain evidence="1 2">WH 0402</strain>
    </source>
</reference>
<accession>T2JRD8</accession>
<dbReference type="EMBL" id="CAQN01000625">
    <property type="protein sequence ID" value="CCQ67599.1"/>
    <property type="molecule type" value="Genomic_DNA"/>
</dbReference>
<keyword evidence="1" id="KW-0695">RNA-directed DNA polymerase</keyword>
<keyword evidence="1" id="KW-0808">Transferase</keyword>
<keyword evidence="1" id="KW-0548">Nucleotidyltransferase</keyword>
<dbReference type="AlphaFoldDB" id="T2JRD8"/>
<dbReference type="GO" id="GO:0003964">
    <property type="term" value="F:RNA-directed DNA polymerase activity"/>
    <property type="evidence" value="ECO:0007669"/>
    <property type="project" value="UniProtKB-KW"/>
</dbReference>